<dbReference type="Proteomes" id="UP001549921">
    <property type="component" value="Unassembled WGS sequence"/>
</dbReference>
<feature type="signal peptide" evidence="2">
    <location>
        <begin position="1"/>
        <end position="28"/>
    </location>
</feature>
<organism evidence="3 4">
    <name type="scientific">Loxostege sticticalis</name>
    <name type="common">Beet webworm moth</name>
    <dbReference type="NCBI Taxonomy" id="481309"/>
    <lineage>
        <taxon>Eukaryota</taxon>
        <taxon>Metazoa</taxon>
        <taxon>Ecdysozoa</taxon>
        <taxon>Arthropoda</taxon>
        <taxon>Hexapoda</taxon>
        <taxon>Insecta</taxon>
        <taxon>Pterygota</taxon>
        <taxon>Neoptera</taxon>
        <taxon>Endopterygota</taxon>
        <taxon>Lepidoptera</taxon>
        <taxon>Glossata</taxon>
        <taxon>Ditrysia</taxon>
        <taxon>Pyraloidea</taxon>
        <taxon>Crambidae</taxon>
        <taxon>Pyraustinae</taxon>
        <taxon>Loxostege</taxon>
    </lineage>
</organism>
<feature type="chain" id="PRO_5044800351" evidence="2">
    <location>
        <begin position="29"/>
        <end position="446"/>
    </location>
</feature>
<name>A0ABD0SMD2_LOXSC</name>
<sequence>MTCATMGTMKKLQLVAFWCCIILHAVVSMDIQHEFEKHTEVSIAADTRGRRDVIEEEKFFNINSEIRRESNLNHPTPWMPGPLPPEEDPTTKISLTNPEVKEVLPLYQTTEGVTDKPTGRGARASNENWIKLPFPDRDNHRDDILTPPQPSGDLINSRMPRVNFVTQNKQLEASESRNDKESIQRATRTDDIRTEFVRPGEEKPYKPVYPRQAVYYPEESRRQYYDDRFYPVDDMYRRDPYFDLYDRRRFPVPVYPGPRIDRYDETFDNYVPRKPKRIIYYAHLPEVMRTPPNVDLRHRFGVDPYRRFDDDYYARNGRYDYRFRNRYPYAPLRKEERNYRDLAGAGSIVKDKKTDDKVTPTPVLPQKEDKFKNSNTNNNNNNNVNRNVNVNRNLINSHQYHDGLDSYTDQLSHKSFQDVLRPDDGYLRFEEPLFQGAIEDPYQRKY</sequence>
<feature type="compositionally biased region" description="Low complexity" evidence="1">
    <location>
        <begin position="373"/>
        <end position="386"/>
    </location>
</feature>
<evidence type="ECO:0000256" key="2">
    <source>
        <dbReference type="SAM" id="SignalP"/>
    </source>
</evidence>
<feature type="region of interest" description="Disordered" evidence="1">
    <location>
        <begin position="352"/>
        <end position="386"/>
    </location>
</feature>
<evidence type="ECO:0000313" key="3">
    <source>
        <dbReference type="EMBL" id="KAL0821000.1"/>
    </source>
</evidence>
<evidence type="ECO:0000313" key="4">
    <source>
        <dbReference type="Proteomes" id="UP001549921"/>
    </source>
</evidence>
<protein>
    <submittedName>
        <fullName evidence="3">Uncharacterized protein</fullName>
    </submittedName>
</protein>
<dbReference type="EMBL" id="JBEDNZ010000018">
    <property type="protein sequence ID" value="KAL0821000.1"/>
    <property type="molecule type" value="Genomic_DNA"/>
</dbReference>
<dbReference type="AlphaFoldDB" id="A0ABD0SMD2"/>
<reference evidence="3 4" key="1">
    <citation type="submission" date="2024-06" db="EMBL/GenBank/DDBJ databases">
        <title>A chromosome-level genome assembly of beet webworm, Loxostege sticticalis.</title>
        <authorList>
            <person name="Zhang Y."/>
        </authorList>
    </citation>
    <scope>NUCLEOTIDE SEQUENCE [LARGE SCALE GENOMIC DNA]</scope>
    <source>
        <strain evidence="3">AQ028</strain>
        <tissue evidence="3">Male pupae</tissue>
    </source>
</reference>
<accession>A0ABD0SMD2</accession>
<proteinExistence type="predicted"/>
<comment type="caution">
    <text evidence="3">The sequence shown here is derived from an EMBL/GenBank/DDBJ whole genome shotgun (WGS) entry which is preliminary data.</text>
</comment>
<evidence type="ECO:0000256" key="1">
    <source>
        <dbReference type="SAM" id="MobiDB-lite"/>
    </source>
</evidence>
<keyword evidence="2" id="KW-0732">Signal</keyword>
<gene>
    <name evidence="3" type="ORF">ABMA28_005649</name>
</gene>